<evidence type="ECO:0000313" key="7">
    <source>
        <dbReference type="Proteomes" id="UP000322667"/>
    </source>
</evidence>
<evidence type="ECO:0000256" key="2">
    <source>
        <dbReference type="ARBA" id="ARBA00023157"/>
    </source>
</evidence>
<dbReference type="SUPFAM" id="SSF101148">
    <property type="entry name" value="Plant invertase/pectin methylesterase inhibitor"/>
    <property type="match status" value="1"/>
</dbReference>
<comment type="similarity">
    <text evidence="3">Belongs to the PMEI family.</text>
</comment>
<accession>A0A5D2NCM1</accession>
<dbReference type="PANTHER" id="PTHR36710">
    <property type="entry name" value="PECTINESTERASE INHIBITOR-LIKE"/>
    <property type="match status" value="1"/>
</dbReference>
<reference evidence="6 7" key="1">
    <citation type="submission" date="2019-07" db="EMBL/GenBank/DDBJ databases">
        <title>WGS assembly of Gossypium tomentosum.</title>
        <authorList>
            <person name="Chen Z.J."/>
            <person name="Sreedasyam A."/>
            <person name="Ando A."/>
            <person name="Song Q."/>
            <person name="De L."/>
            <person name="Hulse-Kemp A."/>
            <person name="Ding M."/>
            <person name="Ye W."/>
            <person name="Kirkbride R."/>
            <person name="Jenkins J."/>
            <person name="Plott C."/>
            <person name="Lovell J."/>
            <person name="Lin Y.-M."/>
            <person name="Vaughn R."/>
            <person name="Liu B."/>
            <person name="Li W."/>
            <person name="Simpson S."/>
            <person name="Scheffler B."/>
            <person name="Saski C."/>
            <person name="Grover C."/>
            <person name="Hu G."/>
            <person name="Conover J."/>
            <person name="Carlson J."/>
            <person name="Shu S."/>
            <person name="Boston L."/>
            <person name="Williams M."/>
            <person name="Peterson D."/>
            <person name="Mcgee K."/>
            <person name="Jones D."/>
            <person name="Wendel J."/>
            <person name="Stelly D."/>
            <person name="Grimwood J."/>
            <person name="Schmutz J."/>
        </authorList>
    </citation>
    <scope>NUCLEOTIDE SEQUENCE [LARGE SCALE GENOMIC DNA]</scope>
    <source>
        <strain evidence="6">7179.01</strain>
    </source>
</reference>
<keyword evidence="2" id="KW-1015">Disulfide bond</keyword>
<evidence type="ECO:0000256" key="1">
    <source>
        <dbReference type="ARBA" id="ARBA00022729"/>
    </source>
</evidence>
<dbReference type="Pfam" id="PF04043">
    <property type="entry name" value="PMEI"/>
    <property type="match status" value="1"/>
</dbReference>
<protein>
    <recommendedName>
        <fullName evidence="5">Pectinesterase inhibitor domain-containing protein</fullName>
    </recommendedName>
</protein>
<feature type="signal peptide" evidence="4">
    <location>
        <begin position="1"/>
        <end position="25"/>
    </location>
</feature>
<dbReference type="InterPro" id="IPR034086">
    <property type="entry name" value="PMEI_plant"/>
</dbReference>
<dbReference type="InterPro" id="IPR006501">
    <property type="entry name" value="Pectinesterase_inhib_dom"/>
</dbReference>
<name>A0A5D2NCM1_GOSTO</name>
<dbReference type="SMART" id="SM00856">
    <property type="entry name" value="PMEI"/>
    <property type="match status" value="1"/>
</dbReference>
<sequence>MASFFSCTATIFLTISTFSINGCNAYGALIEGICKQSQDYKYCMSVVGNDPRAAAADLHRLALLSIQVKAIQIQDTLDQISRIHPNLKDPLALRPLRQCKSDYDEAYTNLQSSFSSTSKTAYTWELQLTKSLIVIMDFGGMVLLPHHQLTRMI</sequence>
<organism evidence="6 7">
    <name type="scientific">Gossypium tomentosum</name>
    <name type="common">Hawaiian cotton</name>
    <name type="synonym">Gossypium sandvicense</name>
    <dbReference type="NCBI Taxonomy" id="34277"/>
    <lineage>
        <taxon>Eukaryota</taxon>
        <taxon>Viridiplantae</taxon>
        <taxon>Streptophyta</taxon>
        <taxon>Embryophyta</taxon>
        <taxon>Tracheophyta</taxon>
        <taxon>Spermatophyta</taxon>
        <taxon>Magnoliopsida</taxon>
        <taxon>eudicotyledons</taxon>
        <taxon>Gunneridae</taxon>
        <taxon>Pentapetalae</taxon>
        <taxon>rosids</taxon>
        <taxon>malvids</taxon>
        <taxon>Malvales</taxon>
        <taxon>Malvaceae</taxon>
        <taxon>Malvoideae</taxon>
        <taxon>Gossypium</taxon>
    </lineage>
</organism>
<dbReference type="InterPro" id="IPR052421">
    <property type="entry name" value="PCW_Enzyme_Inhibitor"/>
</dbReference>
<dbReference type="NCBIfam" id="TIGR01614">
    <property type="entry name" value="PME_inhib"/>
    <property type="match status" value="1"/>
</dbReference>
<dbReference type="Gene3D" id="1.20.140.40">
    <property type="entry name" value="Invertase/pectin methylesterase inhibitor family protein"/>
    <property type="match status" value="1"/>
</dbReference>
<gene>
    <name evidence="6" type="ORF">ES332_A11G121900v1</name>
</gene>
<dbReference type="InterPro" id="IPR035513">
    <property type="entry name" value="Invertase/methylesterase_inhib"/>
</dbReference>
<dbReference type="CDD" id="cd15797">
    <property type="entry name" value="PMEI"/>
    <property type="match status" value="1"/>
</dbReference>
<feature type="domain" description="Pectinesterase inhibitor" evidence="5">
    <location>
        <begin position="25"/>
        <end position="145"/>
    </location>
</feature>
<evidence type="ECO:0000256" key="4">
    <source>
        <dbReference type="SAM" id="SignalP"/>
    </source>
</evidence>
<dbReference type="AlphaFoldDB" id="A0A5D2NCM1"/>
<dbReference type="GO" id="GO:0046910">
    <property type="term" value="F:pectinesterase inhibitor activity"/>
    <property type="evidence" value="ECO:0007669"/>
    <property type="project" value="InterPro"/>
</dbReference>
<evidence type="ECO:0000259" key="5">
    <source>
        <dbReference type="SMART" id="SM00856"/>
    </source>
</evidence>
<evidence type="ECO:0000256" key="3">
    <source>
        <dbReference type="ARBA" id="ARBA00038471"/>
    </source>
</evidence>
<evidence type="ECO:0000313" key="6">
    <source>
        <dbReference type="EMBL" id="TYI00270.1"/>
    </source>
</evidence>
<keyword evidence="1 4" id="KW-0732">Signal</keyword>
<proteinExistence type="inferred from homology"/>
<keyword evidence="7" id="KW-1185">Reference proteome</keyword>
<dbReference type="Proteomes" id="UP000322667">
    <property type="component" value="Chromosome A11"/>
</dbReference>
<feature type="chain" id="PRO_5023001912" description="Pectinesterase inhibitor domain-containing protein" evidence="4">
    <location>
        <begin position="26"/>
        <end position="153"/>
    </location>
</feature>
<dbReference type="EMBL" id="CM017620">
    <property type="protein sequence ID" value="TYI00270.1"/>
    <property type="molecule type" value="Genomic_DNA"/>
</dbReference>
<dbReference type="PANTHER" id="PTHR36710:SF18">
    <property type="entry name" value="PECTINESTERASE INHIBITOR 5-RELATED"/>
    <property type="match status" value="1"/>
</dbReference>